<accession>A0ACC0BW98</accession>
<evidence type="ECO:0000313" key="1">
    <source>
        <dbReference type="EMBL" id="KAI5676911.1"/>
    </source>
</evidence>
<name>A0ACC0BW98_CATRO</name>
<dbReference type="Proteomes" id="UP001060085">
    <property type="component" value="Linkage Group LG02"/>
</dbReference>
<reference evidence="2" key="1">
    <citation type="journal article" date="2023" name="Nat. Plants">
        <title>Single-cell RNA sequencing provides a high-resolution roadmap for understanding the multicellular compartmentation of specialized metabolism.</title>
        <authorList>
            <person name="Sun S."/>
            <person name="Shen X."/>
            <person name="Li Y."/>
            <person name="Li Y."/>
            <person name="Wang S."/>
            <person name="Li R."/>
            <person name="Zhang H."/>
            <person name="Shen G."/>
            <person name="Guo B."/>
            <person name="Wei J."/>
            <person name="Xu J."/>
            <person name="St-Pierre B."/>
            <person name="Chen S."/>
            <person name="Sun C."/>
        </authorList>
    </citation>
    <scope>NUCLEOTIDE SEQUENCE [LARGE SCALE GENOMIC DNA]</scope>
</reference>
<sequence>MTLAYIYIYIYLDYSTRAASRCSPQCVIYFLSQYIGVVLHIGVAFSKWFIIAVKQVFAVHRIALYVASPLYEGLFRWRGRFRLGRVDPLEEGRSTVEGVAQSVYVDTTSCSAVGWPPCEEPGGA</sequence>
<gene>
    <name evidence="1" type="ORF">M9H77_07861</name>
</gene>
<proteinExistence type="predicted"/>
<protein>
    <submittedName>
        <fullName evidence="1">Uncharacterized protein</fullName>
    </submittedName>
</protein>
<evidence type="ECO:0000313" key="2">
    <source>
        <dbReference type="Proteomes" id="UP001060085"/>
    </source>
</evidence>
<keyword evidence="2" id="KW-1185">Reference proteome</keyword>
<organism evidence="1 2">
    <name type="scientific">Catharanthus roseus</name>
    <name type="common">Madagascar periwinkle</name>
    <name type="synonym">Vinca rosea</name>
    <dbReference type="NCBI Taxonomy" id="4058"/>
    <lineage>
        <taxon>Eukaryota</taxon>
        <taxon>Viridiplantae</taxon>
        <taxon>Streptophyta</taxon>
        <taxon>Embryophyta</taxon>
        <taxon>Tracheophyta</taxon>
        <taxon>Spermatophyta</taxon>
        <taxon>Magnoliopsida</taxon>
        <taxon>eudicotyledons</taxon>
        <taxon>Gunneridae</taxon>
        <taxon>Pentapetalae</taxon>
        <taxon>asterids</taxon>
        <taxon>lamiids</taxon>
        <taxon>Gentianales</taxon>
        <taxon>Apocynaceae</taxon>
        <taxon>Rauvolfioideae</taxon>
        <taxon>Vinceae</taxon>
        <taxon>Catharanthinae</taxon>
        <taxon>Catharanthus</taxon>
    </lineage>
</organism>
<comment type="caution">
    <text evidence="1">The sequence shown here is derived from an EMBL/GenBank/DDBJ whole genome shotgun (WGS) entry which is preliminary data.</text>
</comment>
<dbReference type="EMBL" id="CM044702">
    <property type="protein sequence ID" value="KAI5676911.1"/>
    <property type="molecule type" value="Genomic_DNA"/>
</dbReference>